<feature type="region of interest" description="Disordered" evidence="2">
    <location>
        <begin position="147"/>
        <end position="190"/>
    </location>
</feature>
<dbReference type="GeneID" id="112548414"/>
<dbReference type="PANTHER" id="PTHR14522">
    <property type="entry name" value="EMO2-RELATED"/>
    <property type="match status" value="1"/>
</dbReference>
<evidence type="ECO:0000259" key="3">
    <source>
        <dbReference type="Pfam" id="PF15386"/>
    </source>
</evidence>
<feature type="domain" description="Tantalus-like" evidence="3">
    <location>
        <begin position="58"/>
        <end position="115"/>
    </location>
</feature>
<organism evidence="4 5">
    <name type="scientific">Alligator sinensis</name>
    <name type="common">Chinese alligator</name>
    <dbReference type="NCBI Taxonomy" id="38654"/>
    <lineage>
        <taxon>Eukaryota</taxon>
        <taxon>Metazoa</taxon>
        <taxon>Chordata</taxon>
        <taxon>Craniata</taxon>
        <taxon>Vertebrata</taxon>
        <taxon>Euteleostomi</taxon>
        <taxon>Archelosauria</taxon>
        <taxon>Archosauria</taxon>
        <taxon>Crocodylia</taxon>
        <taxon>Alligatoridae</taxon>
        <taxon>Alligatorinae</taxon>
        <taxon>Alligator</taxon>
    </lineage>
</organism>
<dbReference type="STRING" id="38654.A0A3Q0FUT9"/>
<accession>A0A3Q0FUT9</accession>
<gene>
    <name evidence="5" type="primary">PRR14</name>
</gene>
<name>A0A3Q0FUT9_ALLSI</name>
<dbReference type="Proteomes" id="UP000189705">
    <property type="component" value="Unplaced"/>
</dbReference>
<dbReference type="InParanoid" id="A0A3Q0FUT9"/>
<feature type="region of interest" description="Disordered" evidence="2">
    <location>
        <begin position="1"/>
        <end position="44"/>
    </location>
</feature>
<dbReference type="CTD" id="78994"/>
<proteinExistence type="predicted"/>
<dbReference type="AlphaFoldDB" id="A0A3Q0FUT9"/>
<dbReference type="KEGG" id="asn:112548414"/>
<evidence type="ECO:0000256" key="1">
    <source>
        <dbReference type="ARBA" id="ARBA00022553"/>
    </source>
</evidence>
<keyword evidence="4" id="KW-1185">Reference proteome</keyword>
<dbReference type="RefSeq" id="XP_025049915.1">
    <property type="nucleotide sequence ID" value="XM_025194130.1"/>
</dbReference>
<reference evidence="5" key="1">
    <citation type="submission" date="2025-08" db="UniProtKB">
        <authorList>
            <consortium name="RefSeq"/>
        </authorList>
    </citation>
    <scope>IDENTIFICATION</scope>
</reference>
<keyword evidence="1" id="KW-0597">Phosphoprotein</keyword>
<dbReference type="InterPro" id="IPR028149">
    <property type="entry name" value="Tantalus-like"/>
</dbReference>
<evidence type="ECO:0000256" key="2">
    <source>
        <dbReference type="SAM" id="MobiDB-lite"/>
    </source>
</evidence>
<evidence type="ECO:0000313" key="5">
    <source>
        <dbReference type="RefSeq" id="XP_025049915.1"/>
    </source>
</evidence>
<dbReference type="InterPro" id="IPR026320">
    <property type="entry name" value="PRR14"/>
</dbReference>
<feature type="compositionally biased region" description="Basic and acidic residues" evidence="2">
    <location>
        <begin position="175"/>
        <end position="190"/>
    </location>
</feature>
<evidence type="ECO:0000313" key="4">
    <source>
        <dbReference type="Proteomes" id="UP000189705"/>
    </source>
</evidence>
<protein>
    <submittedName>
        <fullName evidence="5">Proline-rich protein 14</fullName>
    </submittedName>
</protein>
<dbReference type="Pfam" id="PF15386">
    <property type="entry name" value="Tantalus"/>
    <property type="match status" value="1"/>
</dbReference>
<dbReference type="PANTHER" id="PTHR14522:SF2">
    <property type="entry name" value="PROLINE-RICH PROTEIN 14"/>
    <property type="match status" value="1"/>
</dbReference>
<sequence>MGVLPAARDGSPCCQPPEVGCDPATKGVVPATDSPQRPPGKVSRFRIHRTPARQQANLTPMGLPRPIRLNKKEFSLEEIYTNKNYRTPTEKRTFETIFEEPRWRDGTLVLTGQRKLKRAVEFVPGGDFFFLTEAKKGSSRRLSADLKGPGKFSAAGGNGGEAFPVGGTGRRHVKGKDDFKKPSEDLIHLP</sequence>